<comment type="cofactor">
    <cofactor evidence="1">
        <name>Zn(2+)</name>
        <dbReference type="ChEBI" id="CHEBI:29105"/>
    </cofactor>
</comment>
<dbReference type="InterPro" id="IPR019734">
    <property type="entry name" value="TPR_rpt"/>
</dbReference>
<feature type="transmembrane region" description="Helical" evidence="12">
    <location>
        <begin position="66"/>
        <end position="85"/>
    </location>
</feature>
<dbReference type="Pfam" id="PF13428">
    <property type="entry name" value="TPR_14"/>
    <property type="match status" value="1"/>
</dbReference>
<evidence type="ECO:0000256" key="11">
    <source>
        <dbReference type="PROSITE-ProRule" id="PRU00339"/>
    </source>
</evidence>
<dbReference type="PANTHER" id="PTHR43221:SF2">
    <property type="entry name" value="PROTEASE HTPX HOMOLOG"/>
    <property type="match status" value="1"/>
</dbReference>
<evidence type="ECO:0000259" key="13">
    <source>
        <dbReference type="Pfam" id="PF01435"/>
    </source>
</evidence>
<evidence type="ECO:0000313" key="14">
    <source>
        <dbReference type="EMBL" id="HFC98406.1"/>
    </source>
</evidence>
<evidence type="ECO:0000256" key="4">
    <source>
        <dbReference type="ARBA" id="ARBA00022692"/>
    </source>
</evidence>
<evidence type="ECO:0000256" key="6">
    <source>
        <dbReference type="ARBA" id="ARBA00022801"/>
    </source>
</evidence>
<dbReference type="Gene3D" id="1.25.40.10">
    <property type="entry name" value="Tetratricopeptide repeat domain"/>
    <property type="match status" value="1"/>
</dbReference>
<name>A0A7C3H1V2_9BACT</name>
<dbReference type="Proteomes" id="UP000886043">
    <property type="component" value="Unassembled WGS sequence"/>
</dbReference>
<feature type="repeat" description="TPR" evidence="11">
    <location>
        <begin position="451"/>
        <end position="484"/>
    </location>
</feature>
<dbReference type="AlphaFoldDB" id="A0A7C3H1V2"/>
<evidence type="ECO:0000256" key="7">
    <source>
        <dbReference type="ARBA" id="ARBA00022833"/>
    </source>
</evidence>
<accession>A0A7C3H1V2</accession>
<evidence type="ECO:0000256" key="1">
    <source>
        <dbReference type="ARBA" id="ARBA00001947"/>
    </source>
</evidence>
<feature type="transmembrane region" description="Helical" evidence="12">
    <location>
        <begin position="408"/>
        <end position="426"/>
    </location>
</feature>
<dbReference type="PANTHER" id="PTHR43221">
    <property type="entry name" value="PROTEASE HTPX"/>
    <property type="match status" value="1"/>
</dbReference>
<keyword evidence="3" id="KW-0645">Protease</keyword>
<feature type="transmembrane region" description="Helical" evidence="12">
    <location>
        <begin position="29"/>
        <end position="46"/>
    </location>
</feature>
<keyword evidence="10 12" id="KW-0472">Membrane</keyword>
<dbReference type="InterPro" id="IPR011990">
    <property type="entry name" value="TPR-like_helical_dom_sf"/>
</dbReference>
<dbReference type="GO" id="GO:0006508">
    <property type="term" value="P:proteolysis"/>
    <property type="evidence" value="ECO:0007669"/>
    <property type="project" value="UniProtKB-KW"/>
</dbReference>
<keyword evidence="8 12" id="KW-1133">Transmembrane helix</keyword>
<keyword evidence="11" id="KW-0802">TPR repeat</keyword>
<keyword evidence="5" id="KW-0479">Metal-binding</keyword>
<dbReference type="GO" id="GO:0004222">
    <property type="term" value="F:metalloendopeptidase activity"/>
    <property type="evidence" value="ECO:0007669"/>
    <property type="project" value="InterPro"/>
</dbReference>
<dbReference type="GO" id="GO:0046872">
    <property type="term" value="F:metal ion binding"/>
    <property type="evidence" value="ECO:0007669"/>
    <property type="project" value="UniProtKB-KW"/>
</dbReference>
<comment type="caution">
    <text evidence="14">The sequence shown here is derived from an EMBL/GenBank/DDBJ whole genome shotgun (WGS) entry which is preliminary data.</text>
</comment>
<feature type="domain" description="Peptidase M48" evidence="13">
    <location>
        <begin position="233"/>
        <end position="404"/>
    </location>
</feature>
<dbReference type="InterPro" id="IPR050083">
    <property type="entry name" value="HtpX_protease"/>
</dbReference>
<feature type="transmembrane region" description="Helical" evidence="12">
    <location>
        <begin position="314"/>
        <end position="332"/>
    </location>
</feature>
<evidence type="ECO:0000256" key="9">
    <source>
        <dbReference type="ARBA" id="ARBA00023049"/>
    </source>
</evidence>
<evidence type="ECO:0000256" key="10">
    <source>
        <dbReference type="ARBA" id="ARBA00023136"/>
    </source>
</evidence>
<feature type="transmembrane region" description="Helical" evidence="12">
    <location>
        <begin position="266"/>
        <end position="294"/>
    </location>
</feature>
<keyword evidence="7" id="KW-0862">Zinc</keyword>
<dbReference type="Pfam" id="PF01435">
    <property type="entry name" value="Peptidase_M48"/>
    <property type="match status" value="1"/>
</dbReference>
<evidence type="ECO:0000256" key="5">
    <source>
        <dbReference type="ARBA" id="ARBA00022723"/>
    </source>
</evidence>
<dbReference type="SUPFAM" id="SSF48452">
    <property type="entry name" value="TPR-like"/>
    <property type="match status" value="1"/>
</dbReference>
<keyword evidence="6" id="KW-0378">Hydrolase</keyword>
<evidence type="ECO:0000256" key="8">
    <source>
        <dbReference type="ARBA" id="ARBA00022989"/>
    </source>
</evidence>
<dbReference type="EMBL" id="DRMH01000110">
    <property type="protein sequence ID" value="HFC98406.1"/>
    <property type="molecule type" value="Genomic_DNA"/>
</dbReference>
<sequence length="579" mass="66692">MVFYDEIIYLFLALILWGSWPKAPVLPLGLLGLLFLGKDLLWFLFLHRYLSGARDSLSFTLRQQRLPRLALLFFFVDIALLGIPQRLPGDLWALLFYLHYLLPAWYLVGRYEKRAYLEGLPPGKYLLSQLRLFLPALLPWFLALAGFEVLEALWPGLPDYVLWPAILGLLVILFPYLAVRIWPTRPFPASHLRHSIESYLRDQGIRVGEIFLWLPFGGRVLTAGILGAFPPFRYLLISPALLAALEEDEVLSVVAHEAGHVKRHHLLWLFLFLAVFVVLIYGMLEPSWFLFLALFPRPEWLLTQEFRPQLWPEILLALSLAAAVILYFRYFVGYFLRNFERQADLYALESLGSARGIISSLEKIAALSGLRQAPSWHHYSLAERITFLYEASRHPELIRRHHQNLRRLKLLFLATAILLFSGTSLLNRGSLRKKAMANLVRGVETRAGNNPELLRALGDYLLSHQQEKLAVEVYTRALRKAPDDPWLLNNLAWVLLTARDPEVRNPLLALKLARRAARHLGAPEILDTLAEAYSQNRKPEEACFWASEALEKARRRAKKNLSYYRKRRRKLCSHASSSP</sequence>
<reference evidence="14" key="1">
    <citation type="journal article" date="2020" name="mSystems">
        <title>Genome- and Community-Level Interaction Insights into Carbon Utilization and Element Cycling Functions of Hydrothermarchaeota in Hydrothermal Sediment.</title>
        <authorList>
            <person name="Zhou Z."/>
            <person name="Liu Y."/>
            <person name="Xu W."/>
            <person name="Pan J."/>
            <person name="Luo Z.H."/>
            <person name="Li M."/>
        </authorList>
    </citation>
    <scope>NUCLEOTIDE SEQUENCE [LARGE SCALE GENOMIC DNA]</scope>
    <source>
        <strain evidence="14">HyVt-483</strain>
    </source>
</reference>
<dbReference type="InterPro" id="IPR001915">
    <property type="entry name" value="Peptidase_M48"/>
</dbReference>
<evidence type="ECO:0000256" key="12">
    <source>
        <dbReference type="SAM" id="Phobius"/>
    </source>
</evidence>
<dbReference type="Gene3D" id="3.30.2010.10">
    <property type="entry name" value="Metalloproteases ('zincins'), catalytic domain"/>
    <property type="match status" value="1"/>
</dbReference>
<organism evidence="14">
    <name type="scientific">Thermosulfurimonas dismutans</name>
    <dbReference type="NCBI Taxonomy" id="999894"/>
    <lineage>
        <taxon>Bacteria</taxon>
        <taxon>Pseudomonadati</taxon>
        <taxon>Thermodesulfobacteriota</taxon>
        <taxon>Thermodesulfobacteria</taxon>
        <taxon>Thermodesulfobacteriales</taxon>
        <taxon>Thermodesulfobacteriaceae</taxon>
        <taxon>Thermosulfurimonas</taxon>
    </lineage>
</organism>
<keyword evidence="4 12" id="KW-0812">Transmembrane</keyword>
<gene>
    <name evidence="14" type="ORF">ENJ40_08135</name>
</gene>
<proteinExistence type="predicted"/>
<feature type="transmembrane region" description="Helical" evidence="12">
    <location>
        <begin position="7"/>
        <end position="23"/>
    </location>
</feature>
<dbReference type="PROSITE" id="PS50005">
    <property type="entry name" value="TPR"/>
    <property type="match status" value="1"/>
</dbReference>
<protein>
    <recommendedName>
        <fullName evidence="13">Peptidase M48 domain-containing protein</fullName>
    </recommendedName>
</protein>
<feature type="transmembrane region" description="Helical" evidence="12">
    <location>
        <begin position="160"/>
        <end position="179"/>
    </location>
</feature>
<keyword evidence="2" id="KW-1003">Cell membrane</keyword>
<dbReference type="CDD" id="cd07345">
    <property type="entry name" value="M48A_Ste24p-like"/>
    <property type="match status" value="1"/>
</dbReference>
<evidence type="ECO:0000256" key="2">
    <source>
        <dbReference type="ARBA" id="ARBA00022475"/>
    </source>
</evidence>
<evidence type="ECO:0000256" key="3">
    <source>
        <dbReference type="ARBA" id="ARBA00022670"/>
    </source>
</evidence>
<feature type="transmembrane region" description="Helical" evidence="12">
    <location>
        <begin position="91"/>
        <end position="109"/>
    </location>
</feature>
<feature type="transmembrane region" description="Helical" evidence="12">
    <location>
        <begin position="130"/>
        <end position="154"/>
    </location>
</feature>
<keyword evidence="9" id="KW-0482">Metalloprotease</keyword>